<dbReference type="Proteomes" id="UP000663840">
    <property type="component" value="Unassembled WGS sequence"/>
</dbReference>
<organism evidence="10 11">
    <name type="scientific">Rhizoctonia solani</name>
    <dbReference type="NCBI Taxonomy" id="456999"/>
    <lineage>
        <taxon>Eukaryota</taxon>
        <taxon>Fungi</taxon>
        <taxon>Dikarya</taxon>
        <taxon>Basidiomycota</taxon>
        <taxon>Agaricomycotina</taxon>
        <taxon>Agaricomycetes</taxon>
        <taxon>Cantharellales</taxon>
        <taxon>Ceratobasidiaceae</taxon>
        <taxon>Rhizoctonia</taxon>
    </lineage>
</organism>
<accession>A0A8H3H5H1</accession>
<feature type="coiled-coil region" evidence="8">
    <location>
        <begin position="465"/>
        <end position="499"/>
    </location>
</feature>
<comment type="caution">
    <text evidence="10">The sequence shown here is derived from an EMBL/GenBank/DDBJ whole genome shotgun (WGS) entry which is preliminary data.</text>
</comment>
<feature type="region of interest" description="Disordered" evidence="9">
    <location>
        <begin position="1"/>
        <end position="52"/>
    </location>
</feature>
<reference evidence="10" key="1">
    <citation type="submission" date="2021-01" db="EMBL/GenBank/DDBJ databases">
        <authorList>
            <person name="Kaushik A."/>
        </authorList>
    </citation>
    <scope>NUCLEOTIDE SEQUENCE</scope>
    <source>
        <strain evidence="10">AG1-1A</strain>
    </source>
</reference>
<sequence>MPRRPAPTALHLVKGPAPARGEPRHTLPAPPQPVFQPKMITKPRSSSTASRSRVDAPLLTFVGPDPTDKSSVDGVMFESPIERGYIPQWDANPVAVTGASRRAQPGPWDRTRINALPQERMTGLIAVPKPVVANPAPLCCTRKISRLGVTILNLKNRDTLASRRYKHVTVGNSTASTYFRPKMFSFGSAAAKPATTGFGGSLFGQANTTQATPATTGGLFGAGANTSGQPGNAPTTTATNTGGLFGSTQPAAGTSTATTGSGLFGTQQPTTTATTGGLFGAQPAATTATTAPTGGLFGAQPAASAPTGAGLFGAQTGANTAAASTTGSSFGFGASAAAPAPAQPAAQASGPFTRTTKFNDLPDAQKKVFEEIESFIQGRVQISVELKAQKLGEEIAKEQAALDELTRSLSAASSALSSDRLAADDQRTKTDRNLQDALIATRIIDGFTKPQQMGGYLTSYANFPLEYFTRQVEEMKERVQRYKSTVEQIERKLAQVYEANSAQPAQPSPQAIANALRAQHASFMALAARTAEIDAAVQKHKAAYTTRWRAQTGSARDPFAPASKEDDTLDALMSMSVSVAGR</sequence>
<name>A0A8H3H5H1_9AGAM</name>
<dbReference type="GO" id="GO:0015031">
    <property type="term" value="P:protein transport"/>
    <property type="evidence" value="ECO:0007669"/>
    <property type="project" value="UniProtKB-KW"/>
</dbReference>
<evidence type="ECO:0000256" key="9">
    <source>
        <dbReference type="SAM" id="MobiDB-lite"/>
    </source>
</evidence>
<evidence type="ECO:0000256" key="2">
    <source>
        <dbReference type="ARBA" id="ARBA00022448"/>
    </source>
</evidence>
<gene>
    <name evidence="10" type="ORF">RDB_LOCUS155369</name>
</gene>
<comment type="subcellular location">
    <subcellularLocation>
        <location evidence="1">Nucleus</location>
        <location evidence="1">Nuclear pore complex</location>
    </subcellularLocation>
</comment>
<evidence type="ECO:0000256" key="5">
    <source>
        <dbReference type="ARBA" id="ARBA00023010"/>
    </source>
</evidence>
<evidence type="ECO:0000313" key="11">
    <source>
        <dbReference type="Proteomes" id="UP000663840"/>
    </source>
</evidence>
<keyword evidence="6" id="KW-0906">Nuclear pore complex</keyword>
<evidence type="ECO:0000256" key="4">
    <source>
        <dbReference type="ARBA" id="ARBA00022927"/>
    </source>
</evidence>
<dbReference type="Gene3D" id="6.10.140.1350">
    <property type="match status" value="1"/>
</dbReference>
<proteinExistence type="predicted"/>
<evidence type="ECO:0000256" key="7">
    <source>
        <dbReference type="ARBA" id="ARBA00023242"/>
    </source>
</evidence>
<evidence type="ECO:0000256" key="6">
    <source>
        <dbReference type="ARBA" id="ARBA00023132"/>
    </source>
</evidence>
<dbReference type="AlphaFoldDB" id="A0A8H3H5H1"/>
<dbReference type="InterPro" id="IPR025574">
    <property type="entry name" value="Nucleoporin_FG_rpt"/>
</dbReference>
<evidence type="ECO:0000256" key="8">
    <source>
        <dbReference type="SAM" id="Coils"/>
    </source>
</evidence>
<keyword evidence="2" id="KW-0813">Transport</keyword>
<dbReference type="Pfam" id="PF13634">
    <property type="entry name" value="Nucleoporin_FG"/>
    <property type="match status" value="1"/>
</dbReference>
<dbReference type="PANTHER" id="PTHR13437">
    <property type="entry name" value="NUCLEOPORIN P58/P45 NUCLEOPORIN-LIKE PROTEIN 1"/>
    <property type="match status" value="1"/>
</dbReference>
<keyword evidence="7" id="KW-0539">Nucleus</keyword>
<keyword evidence="3" id="KW-0509">mRNA transport</keyword>
<evidence type="ECO:0000256" key="3">
    <source>
        <dbReference type="ARBA" id="ARBA00022816"/>
    </source>
</evidence>
<keyword evidence="8" id="KW-0175">Coiled coil</keyword>
<dbReference type="GO" id="GO:0005643">
    <property type="term" value="C:nuclear pore"/>
    <property type="evidence" value="ECO:0007669"/>
    <property type="project" value="UniProtKB-SubCell"/>
</dbReference>
<protein>
    <submittedName>
        <fullName evidence="10">Uncharacterized protein</fullName>
    </submittedName>
</protein>
<evidence type="ECO:0000313" key="10">
    <source>
        <dbReference type="EMBL" id="CAE6497390.1"/>
    </source>
</evidence>
<dbReference type="GO" id="GO:0008139">
    <property type="term" value="F:nuclear localization sequence binding"/>
    <property type="evidence" value="ECO:0007669"/>
    <property type="project" value="InterPro"/>
</dbReference>
<dbReference type="EMBL" id="CAJMWR010004356">
    <property type="protein sequence ID" value="CAE6497390.1"/>
    <property type="molecule type" value="Genomic_DNA"/>
</dbReference>
<keyword evidence="4" id="KW-0653">Protein transport</keyword>
<dbReference type="PANTHER" id="PTHR13437:SF2">
    <property type="entry name" value="NUCLEOPORIN P58_P45"/>
    <property type="match status" value="1"/>
</dbReference>
<dbReference type="GO" id="GO:0017056">
    <property type="term" value="F:structural constituent of nuclear pore"/>
    <property type="evidence" value="ECO:0007669"/>
    <property type="project" value="InterPro"/>
</dbReference>
<evidence type="ECO:0000256" key="1">
    <source>
        <dbReference type="ARBA" id="ARBA00004567"/>
    </source>
</evidence>
<keyword evidence="5" id="KW-0811">Translocation</keyword>
<dbReference type="InterPro" id="IPR024882">
    <property type="entry name" value="NUP58/p45/49"/>
</dbReference>
<dbReference type="GO" id="GO:0051028">
    <property type="term" value="P:mRNA transport"/>
    <property type="evidence" value="ECO:0007669"/>
    <property type="project" value="UniProtKB-KW"/>
</dbReference>